<name>A0A392NMJ2_9FABA</name>
<organism evidence="1 2">
    <name type="scientific">Trifolium medium</name>
    <dbReference type="NCBI Taxonomy" id="97028"/>
    <lineage>
        <taxon>Eukaryota</taxon>
        <taxon>Viridiplantae</taxon>
        <taxon>Streptophyta</taxon>
        <taxon>Embryophyta</taxon>
        <taxon>Tracheophyta</taxon>
        <taxon>Spermatophyta</taxon>
        <taxon>Magnoliopsida</taxon>
        <taxon>eudicotyledons</taxon>
        <taxon>Gunneridae</taxon>
        <taxon>Pentapetalae</taxon>
        <taxon>rosids</taxon>
        <taxon>fabids</taxon>
        <taxon>Fabales</taxon>
        <taxon>Fabaceae</taxon>
        <taxon>Papilionoideae</taxon>
        <taxon>50 kb inversion clade</taxon>
        <taxon>NPAAA clade</taxon>
        <taxon>Hologalegina</taxon>
        <taxon>IRL clade</taxon>
        <taxon>Trifolieae</taxon>
        <taxon>Trifolium</taxon>
    </lineage>
</organism>
<dbReference type="Proteomes" id="UP000265520">
    <property type="component" value="Unassembled WGS sequence"/>
</dbReference>
<dbReference type="EMBL" id="LXQA010045164">
    <property type="protein sequence ID" value="MCI01081.1"/>
    <property type="molecule type" value="Genomic_DNA"/>
</dbReference>
<keyword evidence="2" id="KW-1185">Reference proteome</keyword>
<evidence type="ECO:0000313" key="2">
    <source>
        <dbReference type="Proteomes" id="UP000265520"/>
    </source>
</evidence>
<protein>
    <submittedName>
        <fullName evidence="1">Uncharacterized protein</fullName>
    </submittedName>
</protein>
<evidence type="ECO:0000313" key="1">
    <source>
        <dbReference type="EMBL" id="MCI01081.1"/>
    </source>
</evidence>
<feature type="non-terminal residue" evidence="1">
    <location>
        <position position="1"/>
    </location>
</feature>
<comment type="caution">
    <text evidence="1">The sequence shown here is derived from an EMBL/GenBank/DDBJ whole genome shotgun (WGS) entry which is preliminary data.</text>
</comment>
<sequence length="34" mass="3811">ICRILLVMTLTALEGGCQGFRARMKHRVDSSAEF</sequence>
<dbReference type="AlphaFoldDB" id="A0A392NMJ2"/>
<accession>A0A392NMJ2</accession>
<reference evidence="1 2" key="1">
    <citation type="journal article" date="2018" name="Front. Plant Sci.">
        <title>Red Clover (Trifolium pratense) and Zigzag Clover (T. medium) - A Picture of Genomic Similarities and Differences.</title>
        <authorList>
            <person name="Dluhosova J."/>
            <person name="Istvanek J."/>
            <person name="Nedelnik J."/>
            <person name="Repkova J."/>
        </authorList>
    </citation>
    <scope>NUCLEOTIDE SEQUENCE [LARGE SCALE GENOMIC DNA]</scope>
    <source>
        <strain evidence="2">cv. 10/8</strain>
        <tissue evidence="1">Leaf</tissue>
    </source>
</reference>
<proteinExistence type="predicted"/>